<evidence type="ECO:0000259" key="5">
    <source>
        <dbReference type="PROSITE" id="PS50011"/>
    </source>
</evidence>
<dbReference type="PROSITE" id="PS00108">
    <property type="entry name" value="PROTEIN_KINASE_ST"/>
    <property type="match status" value="1"/>
</dbReference>
<proteinExistence type="predicted"/>
<dbReference type="KEGG" id="lcd:clem_02025"/>
<dbReference type="SMART" id="SM00220">
    <property type="entry name" value="S_TKc"/>
    <property type="match status" value="1"/>
</dbReference>
<dbReference type="InterPro" id="IPR000719">
    <property type="entry name" value="Prot_kinase_dom"/>
</dbReference>
<dbReference type="PANTHER" id="PTHR44167">
    <property type="entry name" value="OVARIAN-SPECIFIC SERINE/THREONINE-PROTEIN KINASE LOK-RELATED"/>
    <property type="match status" value="1"/>
</dbReference>
<dbReference type="RefSeq" id="WP_094090083.1">
    <property type="nucleotide sequence ID" value="NZ_CP016397.1"/>
</dbReference>
<feature type="domain" description="Protein kinase" evidence="5">
    <location>
        <begin position="87"/>
        <end position="365"/>
    </location>
</feature>
<dbReference type="Pfam" id="PF00069">
    <property type="entry name" value="Pkinase"/>
    <property type="match status" value="1"/>
</dbReference>
<evidence type="ECO:0000313" key="6">
    <source>
        <dbReference type="EMBL" id="ASQ44968.1"/>
    </source>
</evidence>
<evidence type="ECO:0000256" key="1">
    <source>
        <dbReference type="ARBA" id="ARBA00022741"/>
    </source>
</evidence>
<dbReference type="GO" id="GO:0005737">
    <property type="term" value="C:cytoplasm"/>
    <property type="evidence" value="ECO:0007669"/>
    <property type="project" value="TreeGrafter"/>
</dbReference>
<dbReference type="OrthoDB" id="5633255at2"/>
<keyword evidence="6" id="KW-0418">Kinase</keyword>
<dbReference type="PANTHER" id="PTHR44167:SF18">
    <property type="entry name" value="PROTEIN KINASE DOMAIN-CONTAINING PROTEIN"/>
    <property type="match status" value="1"/>
</dbReference>
<dbReference type="InterPro" id="IPR017441">
    <property type="entry name" value="Protein_kinase_ATP_BS"/>
</dbReference>
<feature type="coiled-coil region" evidence="4">
    <location>
        <begin position="602"/>
        <end position="629"/>
    </location>
</feature>
<evidence type="ECO:0000256" key="3">
    <source>
        <dbReference type="PROSITE-ProRule" id="PRU10141"/>
    </source>
</evidence>
<dbReference type="EC" id="2.7.11.1" evidence="6"/>
<dbReference type="AlphaFoldDB" id="A0A222NZF3"/>
<gene>
    <name evidence="6" type="primary">spkD_1</name>
    <name evidence="6" type="ORF">clem_02025</name>
</gene>
<dbReference type="InterPro" id="IPR011009">
    <property type="entry name" value="Kinase-like_dom_sf"/>
</dbReference>
<keyword evidence="4" id="KW-0175">Coiled coil</keyword>
<dbReference type="PROSITE" id="PS50011">
    <property type="entry name" value="PROTEIN_KINASE_DOM"/>
    <property type="match status" value="1"/>
</dbReference>
<sequence length="667" mass="77303">MPFPTINEINLPSAPLKVKLEDLSPEGRLLTKQQTVKTISQIESIKDTVQQTLKKAPFAKRFKKNELNIPYDILAFEDNYYAVYYGVKRNADLGIGGFGYVKLVQNIKTGDWAVLKLTVPDKKNTEYLILQQVELALGYLERHISKNNSFIELQKKQHAANGGISWWVPEQANLLMQLAEGVSLADLYKDNYFISANQWIEIILQVLKTYKTIKDKGIVHKDLKLENIFYCFATNKATIIDFGASRKKQSFLRHDKEKFIYSKGYTAPEIESKKEYSEASDIYALGATFFYLLHLTEPTRSVIKDLTLYTKLYSYCSSCMVNKNSKARPTTEEAILFFATIQRSLSNLLPKPFRKIGLFSVNEYFRYLNEARTLENENSMRGSFDLAAKDEQQTVQPALGSYFLHLLTTTFRRFYSFHPNPENLPRVEKSIENLSMEAQQKPERKRYDHSFITALQLFDEVWLIDAAKRPTKEYIQLRRELEKQRITVGQRCFLSESDELPQVIPAILTQLNTEKTAKHQKYFCLTVQADIQLPSEICLVTLQSERDEKYYQQIIEAYTALDIQEEYQRIKTSLSTLASQYEIAKNWIEDFDRRFAEGKLSLDYFKGRLKQLKKEIATLEKNSASLEAPGHSHFAFFAKLSKHKSPSTQVIKQIDLELDEWVSSYQM</sequence>
<accession>A0A222NZF3</accession>
<keyword evidence="1 3" id="KW-0547">Nucleotide-binding</keyword>
<keyword evidence="6" id="KW-0808">Transferase</keyword>
<evidence type="ECO:0000313" key="7">
    <source>
        <dbReference type="Proteomes" id="UP000201728"/>
    </source>
</evidence>
<keyword evidence="7" id="KW-1185">Reference proteome</keyword>
<dbReference type="Gene3D" id="1.10.510.10">
    <property type="entry name" value="Transferase(Phosphotransferase) domain 1"/>
    <property type="match status" value="1"/>
</dbReference>
<dbReference type="GO" id="GO:0005524">
    <property type="term" value="F:ATP binding"/>
    <property type="evidence" value="ECO:0007669"/>
    <property type="project" value="UniProtKB-UniRule"/>
</dbReference>
<feature type="binding site" evidence="3">
    <location>
        <position position="116"/>
    </location>
    <ligand>
        <name>ATP</name>
        <dbReference type="ChEBI" id="CHEBI:30616"/>
    </ligand>
</feature>
<reference evidence="7" key="1">
    <citation type="submission" date="2016-07" db="EMBL/GenBank/DDBJ databases">
        <authorList>
            <person name="Florea S."/>
            <person name="Webb J.S."/>
            <person name="Jaromczyk J."/>
            <person name="Schardl C.L."/>
        </authorList>
    </citation>
    <scope>NUCLEOTIDE SEQUENCE [LARGE SCALE GENOMIC DNA]</scope>
    <source>
        <strain evidence="7">CDC-D5610</strain>
    </source>
</reference>
<dbReference type="Proteomes" id="UP000201728">
    <property type="component" value="Chromosome"/>
</dbReference>
<dbReference type="GO" id="GO:0004674">
    <property type="term" value="F:protein serine/threonine kinase activity"/>
    <property type="evidence" value="ECO:0007669"/>
    <property type="project" value="UniProtKB-EC"/>
</dbReference>
<dbReference type="SUPFAM" id="SSF56112">
    <property type="entry name" value="Protein kinase-like (PK-like)"/>
    <property type="match status" value="1"/>
</dbReference>
<dbReference type="EMBL" id="CP016397">
    <property type="protein sequence ID" value="ASQ44968.1"/>
    <property type="molecule type" value="Genomic_DNA"/>
</dbReference>
<evidence type="ECO:0000256" key="2">
    <source>
        <dbReference type="ARBA" id="ARBA00022840"/>
    </source>
</evidence>
<protein>
    <submittedName>
        <fullName evidence="6">Serine/threonine-protein kinase D</fullName>
        <ecNumber evidence="6">2.7.11.1</ecNumber>
    </submittedName>
</protein>
<dbReference type="PROSITE" id="PS00107">
    <property type="entry name" value="PROTEIN_KINASE_ATP"/>
    <property type="match status" value="1"/>
</dbReference>
<evidence type="ECO:0000256" key="4">
    <source>
        <dbReference type="SAM" id="Coils"/>
    </source>
</evidence>
<name>A0A222NZF3_9GAMM</name>
<organism evidence="6 7">
    <name type="scientific">Legionella clemsonensis</name>
    <dbReference type="NCBI Taxonomy" id="1867846"/>
    <lineage>
        <taxon>Bacteria</taxon>
        <taxon>Pseudomonadati</taxon>
        <taxon>Pseudomonadota</taxon>
        <taxon>Gammaproteobacteria</taxon>
        <taxon>Legionellales</taxon>
        <taxon>Legionellaceae</taxon>
        <taxon>Legionella</taxon>
    </lineage>
</organism>
<dbReference type="InterPro" id="IPR008271">
    <property type="entry name" value="Ser/Thr_kinase_AS"/>
</dbReference>
<keyword evidence="2 3" id="KW-0067">ATP-binding</keyword>
<dbReference type="CDD" id="cd00180">
    <property type="entry name" value="PKc"/>
    <property type="match status" value="1"/>
</dbReference>